<evidence type="ECO:0000259" key="5">
    <source>
        <dbReference type="PROSITE" id="PS50097"/>
    </source>
</evidence>
<name>A0AAW2BKB1_9ROSI</name>
<organism evidence="6 7">
    <name type="scientific">Lithocarpus litseifolius</name>
    <dbReference type="NCBI Taxonomy" id="425828"/>
    <lineage>
        <taxon>Eukaryota</taxon>
        <taxon>Viridiplantae</taxon>
        <taxon>Streptophyta</taxon>
        <taxon>Embryophyta</taxon>
        <taxon>Tracheophyta</taxon>
        <taxon>Spermatophyta</taxon>
        <taxon>Magnoliopsida</taxon>
        <taxon>eudicotyledons</taxon>
        <taxon>Gunneridae</taxon>
        <taxon>Pentapetalae</taxon>
        <taxon>rosids</taxon>
        <taxon>fabids</taxon>
        <taxon>Fagales</taxon>
        <taxon>Fagaceae</taxon>
        <taxon>Lithocarpus</taxon>
    </lineage>
</organism>
<accession>A0AAW2BKB1</accession>
<comment type="caution">
    <text evidence="6">The sequence shown here is derived from an EMBL/GenBank/DDBJ whole genome shotgun (WGS) entry which is preliminary data.</text>
</comment>
<dbReference type="InterPro" id="IPR011333">
    <property type="entry name" value="SKP1/BTB/POZ_sf"/>
</dbReference>
<dbReference type="Pfam" id="PF07707">
    <property type="entry name" value="BACK"/>
    <property type="match status" value="1"/>
</dbReference>
<dbReference type="PANTHER" id="PTHR24412:SF489">
    <property type="entry name" value="RING FINGER DOMAIN AND KELCH REPEAT-CONTAINING PROTEIN DDB_G0271372"/>
    <property type="match status" value="1"/>
</dbReference>
<reference evidence="6 7" key="1">
    <citation type="submission" date="2024-01" db="EMBL/GenBank/DDBJ databases">
        <title>A telomere-to-telomere, gap-free genome of sweet tea (Lithocarpus litseifolius).</title>
        <authorList>
            <person name="Zhou J."/>
        </authorList>
    </citation>
    <scope>NUCLEOTIDE SEQUENCE [LARGE SCALE GENOMIC DNA]</scope>
    <source>
        <strain evidence="6">Zhou-2022a</strain>
        <tissue evidence="6">Leaf</tissue>
    </source>
</reference>
<dbReference type="PROSITE" id="PS50097">
    <property type="entry name" value="BTB"/>
    <property type="match status" value="1"/>
</dbReference>
<comment type="pathway">
    <text evidence="2">Protein modification; protein ubiquitination.</text>
</comment>
<sequence>MESSSDDDFVILTCTNPNPIEAEAESESKHKKETIISTTDILSWDLHTILSSQTLQIHANRNRLIEQSSYFRGLLRGSFSESRLDCLLIQWSLETFVDVLKCIYGCPLHITPNNFIPLFEGALYFGVETLLLKCKTWFSEVSSSEGSASLQLHLDDLIHIWKFGLECANDFLPELCASFLARNFMWAMSSKLFGDVPYHLLLSCIEHPHLTVDSEMHLSDALLVWVDANAKQLENFILTSKDCHGIFRQIRVSLLPLWFAAGKRRSCHFFELSKESVDSIFKLMSVPPINSMNGLGDGDLHNLRVRLTEYSKKVNLSGCPQITLAILLLSLLTSSYSIDPTLRKSVKNFTTNFGRLEREQCPISQGLPMLSFESVQEVDISKCPRLHLEAAITCFSKSFPSMRTLKAAYLLNFKTTTLHQLVQKCPLLCEVDLTIDISPLIPAQVSVVSSSAAIAPLLSNKSASVREHPEDVLSLKKSGLLLSNITKLTLEGRTDLCGTNCNFLNWRDGN</sequence>
<gene>
    <name evidence="6" type="ORF">SO802_030717</name>
</gene>
<evidence type="ECO:0000256" key="1">
    <source>
        <dbReference type="ARBA" id="ARBA00002668"/>
    </source>
</evidence>
<dbReference type="PANTHER" id="PTHR24412">
    <property type="entry name" value="KELCH PROTEIN"/>
    <property type="match status" value="1"/>
</dbReference>
<dbReference type="Pfam" id="PF00651">
    <property type="entry name" value="BTB"/>
    <property type="match status" value="1"/>
</dbReference>
<dbReference type="Proteomes" id="UP001459277">
    <property type="component" value="Unassembled WGS sequence"/>
</dbReference>
<keyword evidence="3" id="KW-0880">Kelch repeat</keyword>
<dbReference type="CDD" id="cd18186">
    <property type="entry name" value="BTB_POZ_ZBTB_KLHL-like"/>
    <property type="match status" value="1"/>
</dbReference>
<dbReference type="SMART" id="SM00225">
    <property type="entry name" value="BTB"/>
    <property type="match status" value="1"/>
</dbReference>
<evidence type="ECO:0000313" key="7">
    <source>
        <dbReference type="Proteomes" id="UP001459277"/>
    </source>
</evidence>
<dbReference type="SUPFAM" id="SSF54695">
    <property type="entry name" value="POZ domain"/>
    <property type="match status" value="1"/>
</dbReference>
<keyword evidence="7" id="KW-1185">Reference proteome</keyword>
<proteinExistence type="predicted"/>
<dbReference type="EMBL" id="JAZDWU010000011">
    <property type="protein sequence ID" value="KAK9985766.1"/>
    <property type="molecule type" value="Genomic_DNA"/>
</dbReference>
<feature type="domain" description="BTB" evidence="5">
    <location>
        <begin position="46"/>
        <end position="112"/>
    </location>
</feature>
<keyword evidence="4" id="KW-0677">Repeat</keyword>
<dbReference type="InterPro" id="IPR000210">
    <property type="entry name" value="BTB/POZ_dom"/>
</dbReference>
<evidence type="ECO:0000256" key="4">
    <source>
        <dbReference type="ARBA" id="ARBA00022737"/>
    </source>
</evidence>
<dbReference type="Gene3D" id="1.25.40.420">
    <property type="match status" value="1"/>
</dbReference>
<dbReference type="SMART" id="SM00875">
    <property type="entry name" value="BACK"/>
    <property type="match status" value="1"/>
</dbReference>
<protein>
    <recommendedName>
        <fullName evidence="5">BTB domain-containing protein</fullName>
    </recommendedName>
</protein>
<dbReference type="InterPro" id="IPR011705">
    <property type="entry name" value="BACK"/>
</dbReference>
<dbReference type="Gene3D" id="3.30.710.10">
    <property type="entry name" value="Potassium Channel Kv1.1, Chain A"/>
    <property type="match status" value="1"/>
</dbReference>
<evidence type="ECO:0000256" key="2">
    <source>
        <dbReference type="ARBA" id="ARBA00004906"/>
    </source>
</evidence>
<dbReference type="AlphaFoldDB" id="A0AAW2BKB1"/>
<evidence type="ECO:0000313" key="6">
    <source>
        <dbReference type="EMBL" id="KAK9985766.1"/>
    </source>
</evidence>
<comment type="function">
    <text evidence="1">May act as a substrate-specific adapter of an E3 ubiquitin-protein ligase complex (CUL3-RBX1-BTB) which mediates the ubiquitination and subsequent proteasomal degradation of target proteins.</text>
</comment>
<evidence type="ECO:0000256" key="3">
    <source>
        <dbReference type="ARBA" id="ARBA00022441"/>
    </source>
</evidence>